<name>A0A0H1BCT3_9EURO</name>
<dbReference type="Proteomes" id="UP000053573">
    <property type="component" value="Unassembled WGS sequence"/>
</dbReference>
<evidence type="ECO:0000313" key="3">
    <source>
        <dbReference type="EMBL" id="KLJ07046.1"/>
    </source>
</evidence>
<dbReference type="EMBL" id="LDEV01002926">
    <property type="protein sequence ID" value="KLJ07046.1"/>
    <property type="molecule type" value="Genomic_DNA"/>
</dbReference>
<dbReference type="OrthoDB" id="2142759at2759"/>
<feature type="domain" description="HNH nuclease" evidence="1">
    <location>
        <begin position="116"/>
        <end position="194"/>
    </location>
</feature>
<dbReference type="InterPro" id="IPR057203">
    <property type="entry name" value="DUF7881"/>
</dbReference>
<accession>A0A0H1BCT3</accession>
<keyword evidence="4" id="KW-1185">Reference proteome</keyword>
<evidence type="ECO:0000313" key="4">
    <source>
        <dbReference type="Proteomes" id="UP000053573"/>
    </source>
</evidence>
<dbReference type="AlphaFoldDB" id="A0A0H1BCT3"/>
<protein>
    <submittedName>
        <fullName evidence="3">Uncharacterized protein</fullName>
    </submittedName>
</protein>
<organism evidence="3 4">
    <name type="scientific">Blastomyces silverae</name>
    <dbReference type="NCBI Taxonomy" id="2060906"/>
    <lineage>
        <taxon>Eukaryota</taxon>
        <taxon>Fungi</taxon>
        <taxon>Dikarya</taxon>
        <taxon>Ascomycota</taxon>
        <taxon>Pezizomycotina</taxon>
        <taxon>Eurotiomycetes</taxon>
        <taxon>Eurotiomycetidae</taxon>
        <taxon>Onygenales</taxon>
        <taxon>Ajellomycetaceae</taxon>
        <taxon>Blastomyces</taxon>
    </lineage>
</organism>
<gene>
    <name evidence="3" type="ORF">EMPG_17466</name>
</gene>
<comment type="caution">
    <text evidence="3">The sequence shown here is derived from an EMBL/GenBank/DDBJ whole genome shotgun (WGS) entry which is preliminary data.</text>
</comment>
<evidence type="ECO:0000259" key="1">
    <source>
        <dbReference type="Pfam" id="PF13391"/>
    </source>
</evidence>
<proteinExistence type="predicted"/>
<feature type="domain" description="DUF7881" evidence="2">
    <location>
        <begin position="9"/>
        <end position="82"/>
    </location>
</feature>
<evidence type="ECO:0000259" key="2">
    <source>
        <dbReference type="Pfam" id="PF25324"/>
    </source>
</evidence>
<dbReference type="Pfam" id="PF25324">
    <property type="entry name" value="DUF7881"/>
    <property type="match status" value="1"/>
</dbReference>
<dbReference type="Pfam" id="PF13391">
    <property type="entry name" value="HNH_2"/>
    <property type="match status" value="1"/>
</dbReference>
<sequence length="290" mass="32921">MSIGRAAFRNVHFYNALTGDCLGGFYQKGSLTEESMIGILTNVLLIVEQPFTVKHRMSDRVVTPSKSPVELGDYDISSTGPIHLNDEAWVARLITYSISGQEDQFRSAVRARDRKCVISGRANNLIQLNMWPAFHAAHVFPLECENVWREFNYGRWITNMDDAVGISKINSTQNGLLMDVSLHNLFDQYLFSINPDDGYKIISFFPDDMTIDGRILDPVCRDPNDPNCVSDELLRWHFRQSVLANMRGAGEPVFESDFPAGTDKMATLRGEPYGKERFEMEIKSRLRPVD</sequence>
<dbReference type="InterPro" id="IPR003615">
    <property type="entry name" value="HNH_nuc"/>
</dbReference>
<reference evidence="4" key="1">
    <citation type="journal article" date="2015" name="PLoS Genet.">
        <title>The dynamic genome and transcriptome of the human fungal pathogen Blastomyces and close relative Emmonsia.</title>
        <authorList>
            <person name="Munoz J.F."/>
            <person name="Gauthier G.M."/>
            <person name="Desjardins C.A."/>
            <person name="Gallo J.E."/>
            <person name="Holder J."/>
            <person name="Sullivan T.D."/>
            <person name="Marty A.J."/>
            <person name="Carmen J.C."/>
            <person name="Chen Z."/>
            <person name="Ding L."/>
            <person name="Gujja S."/>
            <person name="Magrini V."/>
            <person name="Misas E."/>
            <person name="Mitreva M."/>
            <person name="Priest M."/>
            <person name="Saif S."/>
            <person name="Whiston E.A."/>
            <person name="Young S."/>
            <person name="Zeng Q."/>
            <person name="Goldman W.E."/>
            <person name="Mardis E.R."/>
            <person name="Taylor J.W."/>
            <person name="McEwen J.G."/>
            <person name="Clay O.K."/>
            <person name="Klein B.S."/>
            <person name="Cuomo C.A."/>
        </authorList>
    </citation>
    <scope>NUCLEOTIDE SEQUENCE [LARGE SCALE GENOMIC DNA]</scope>
    <source>
        <strain evidence="4">UAMH 139</strain>
    </source>
</reference>